<keyword evidence="3" id="KW-1185">Reference proteome</keyword>
<dbReference type="Proteomes" id="UP001236652">
    <property type="component" value="Chromosome"/>
</dbReference>
<evidence type="ECO:0000313" key="3">
    <source>
        <dbReference type="Proteomes" id="UP001236652"/>
    </source>
</evidence>
<feature type="region of interest" description="Disordered" evidence="1">
    <location>
        <begin position="594"/>
        <end position="618"/>
    </location>
</feature>
<protein>
    <recommendedName>
        <fullName evidence="4">Flagellar hook-length control protein FliK</fullName>
    </recommendedName>
</protein>
<evidence type="ECO:0000256" key="1">
    <source>
        <dbReference type="SAM" id="MobiDB-lite"/>
    </source>
</evidence>
<accession>A0ABY8V1X9</accession>
<evidence type="ECO:0008006" key="4">
    <source>
        <dbReference type="Google" id="ProtNLM"/>
    </source>
</evidence>
<gene>
    <name evidence="2" type="ORF">QNI29_09885</name>
</gene>
<dbReference type="RefSeq" id="WP_231416328.1">
    <property type="nucleotide sequence ID" value="NZ_CP126446.1"/>
</dbReference>
<dbReference type="EMBL" id="CP126446">
    <property type="protein sequence ID" value="WIF99945.1"/>
    <property type="molecule type" value="Genomic_DNA"/>
</dbReference>
<name>A0ABY8V1X9_9BACI</name>
<feature type="compositionally biased region" description="Polar residues" evidence="1">
    <location>
        <begin position="597"/>
        <end position="610"/>
    </location>
</feature>
<reference evidence="2 3" key="1">
    <citation type="submission" date="2023-05" db="EMBL/GenBank/DDBJ databases">
        <title>Comparative genomics reveals the evidence of polycyclic aromatic hydrocarbons degradation in moderately halophilic genus Pontibacillus.</title>
        <authorList>
            <person name="Yang H."/>
            <person name="Qian Z."/>
        </authorList>
    </citation>
    <scope>NUCLEOTIDE SEQUENCE [LARGE SCALE GENOMIC DNA]</scope>
    <source>
        <strain evidence="3">HN14</strain>
    </source>
</reference>
<sequence length="618" mass="69288">MPSLSASQLLTQLKNVSQVTQQGESLKQGQIVGGKVLKLYPQHKALIQIGGKQLNAQLEASLSANERYVFQVQSISPLLRLKVMEGEKGKALQTPTQYFKKLGISSPSKTQLDFVSNLMQKDIPFTNQDVKEALQLLEKSGGEVKVRETLLEMMSRRLPIKSSIFQAFYERNVSSSSLTSALQSIANDLKNQNGQQKSSLGYQLQQILGRSDPERPLSDVVRGTFLNGTQGEQKTSFQLLQRAGLISEELSFNQVERHSSLVFKTESSGKWAEQLLNVFQEQLSMSKGNKQLIHQFTNVLERMTGGEESNPVDTKLAQRLTQLTSALKDAGVFGSLRAMLNRTGASPSTIQAINTLIESSNPLQVLKENPSGLQQAAKSLTHLMNQQLNGEETVKLVEWLRHSLTEMGERSLPMKDEFLIKLKSFTQLSGLNYEHQLAQKGEVSQSTLKGSILQAMQDSASSPIMDRLQTVLNHLNAVPIMMQESDQSIHFNVQMPGEWFGIEQDVTMDVDGNKKENGEIDPDYCHILFYLELQSLKETIIDMKVQKRVVQLTLFTENQEIENVIQAFKPSLEKGLLELNYHLSTVRHKEIKPSQPVYAQSERQQAQTRQKGGFDLKI</sequence>
<organism evidence="2 3">
    <name type="scientific">Pontibacillus chungwhensis</name>
    <dbReference type="NCBI Taxonomy" id="265426"/>
    <lineage>
        <taxon>Bacteria</taxon>
        <taxon>Bacillati</taxon>
        <taxon>Bacillota</taxon>
        <taxon>Bacilli</taxon>
        <taxon>Bacillales</taxon>
        <taxon>Bacillaceae</taxon>
        <taxon>Pontibacillus</taxon>
    </lineage>
</organism>
<evidence type="ECO:0000313" key="2">
    <source>
        <dbReference type="EMBL" id="WIF99945.1"/>
    </source>
</evidence>
<proteinExistence type="predicted"/>